<keyword evidence="2" id="KW-1185">Reference proteome</keyword>
<protein>
    <recommendedName>
        <fullName evidence="3">Capsule polysaccharide biosynthesis protein</fullName>
    </recommendedName>
</protein>
<dbReference type="InterPro" id="IPR007833">
    <property type="entry name" value="Capsule_polysaccharide_synth"/>
</dbReference>
<gene>
    <name evidence="1" type="ORF">KJP28_17215</name>
</gene>
<dbReference type="EMBL" id="JAHUZE010000004">
    <property type="protein sequence ID" value="MBV7380669.1"/>
    <property type="molecule type" value="Genomic_DNA"/>
</dbReference>
<accession>A0ABS6T691</accession>
<sequence length="323" mass="36835">MARMLAKQNRRMLVVHADSQALSDILMGRDGFFPKLAERALRDGIPTRAVRANSKVADMMRDQSLGYVHIMFGDRAGYAPDRLHVGAGPVRGFWYLDELGIGPNSTLRFGQFAPERIDKEAAEYFFNGVTSWQLEHNISPVDQPSRLDPPPAKARVALFCQEIEQQPIRMHYLSTEQMIRAIAEYETQKVIYVKMHPMQSKPMRRAIVAVAQEYPNVQISEASVHDLVAAADLVVTQNSRAGFEALMQKKPVVTCGKSDYWQATLTARTAEDLCEALDFGVEAMADFPYEKYFFWYLHRHLLEEAKEDFAERAWTRIVEKAFI</sequence>
<proteinExistence type="predicted"/>
<evidence type="ECO:0000313" key="1">
    <source>
        <dbReference type="EMBL" id="MBV7380669.1"/>
    </source>
</evidence>
<dbReference type="Proteomes" id="UP000756530">
    <property type="component" value="Unassembled WGS sequence"/>
</dbReference>
<evidence type="ECO:0000313" key="2">
    <source>
        <dbReference type="Proteomes" id="UP000756530"/>
    </source>
</evidence>
<name>A0ABS6T691_9RHOB</name>
<reference evidence="1 2" key="1">
    <citation type="submission" date="2021-05" db="EMBL/GenBank/DDBJ databases">
        <title>Culturable bacteria isolated from Daya Bay.</title>
        <authorList>
            <person name="Zheng W."/>
            <person name="Yu S."/>
            <person name="Huang Y."/>
        </authorList>
    </citation>
    <scope>NUCLEOTIDE SEQUENCE [LARGE SCALE GENOMIC DNA]</scope>
    <source>
        <strain evidence="1 2">DP4N28-5</strain>
    </source>
</reference>
<dbReference type="Pfam" id="PF05159">
    <property type="entry name" value="Capsule_synth"/>
    <property type="match status" value="1"/>
</dbReference>
<evidence type="ECO:0008006" key="3">
    <source>
        <dbReference type="Google" id="ProtNLM"/>
    </source>
</evidence>
<dbReference type="RefSeq" id="WP_218393863.1">
    <property type="nucleotide sequence ID" value="NZ_JAHUZE010000004.1"/>
</dbReference>
<comment type="caution">
    <text evidence="1">The sequence shown here is derived from an EMBL/GenBank/DDBJ whole genome shotgun (WGS) entry which is preliminary data.</text>
</comment>
<organism evidence="1 2">
    <name type="scientific">Maritimibacter dapengensis</name>
    <dbReference type="NCBI Taxonomy" id="2836868"/>
    <lineage>
        <taxon>Bacteria</taxon>
        <taxon>Pseudomonadati</taxon>
        <taxon>Pseudomonadota</taxon>
        <taxon>Alphaproteobacteria</taxon>
        <taxon>Rhodobacterales</taxon>
        <taxon>Roseobacteraceae</taxon>
        <taxon>Maritimibacter</taxon>
    </lineage>
</organism>